<gene>
    <name evidence="2" type="ORF">N0V84_007472</name>
</gene>
<dbReference type="PANTHER" id="PTHR33112:SF12">
    <property type="entry name" value="HETEROKARYON INCOMPATIBILITY DOMAIN-CONTAINING PROTEIN"/>
    <property type="match status" value="1"/>
</dbReference>
<dbReference type="AlphaFoldDB" id="A0A9W8W9X8"/>
<keyword evidence="3" id="KW-1185">Reference proteome</keyword>
<reference evidence="2" key="1">
    <citation type="submission" date="2022-10" db="EMBL/GenBank/DDBJ databases">
        <title>Tapping the CABI collections for fungal endophytes: first genome assemblies for Collariella, Neodidymelliopsis, Ascochyta clinopodiicola, Didymella pomorum, Didymosphaeria variabile, Neocosmospora piperis and Neocucurbitaria cava.</title>
        <authorList>
            <person name="Hill R."/>
        </authorList>
    </citation>
    <scope>NUCLEOTIDE SEQUENCE</scope>
    <source>
        <strain evidence="2">IMI 366586</strain>
    </source>
</reference>
<evidence type="ECO:0000313" key="3">
    <source>
        <dbReference type="Proteomes" id="UP001140502"/>
    </source>
</evidence>
<comment type="caution">
    <text evidence="2">The sequence shown here is derived from an EMBL/GenBank/DDBJ whole genome shotgun (WGS) entry which is preliminary data.</text>
</comment>
<accession>A0A9W8W9X8</accession>
<feature type="domain" description="Heterokaryon incompatibility" evidence="1">
    <location>
        <begin position="257"/>
        <end position="412"/>
    </location>
</feature>
<dbReference type="InterPro" id="IPR010730">
    <property type="entry name" value="HET"/>
</dbReference>
<organism evidence="2 3">
    <name type="scientific">Fusarium piperis</name>
    <dbReference type="NCBI Taxonomy" id="1435070"/>
    <lineage>
        <taxon>Eukaryota</taxon>
        <taxon>Fungi</taxon>
        <taxon>Dikarya</taxon>
        <taxon>Ascomycota</taxon>
        <taxon>Pezizomycotina</taxon>
        <taxon>Sordariomycetes</taxon>
        <taxon>Hypocreomycetidae</taxon>
        <taxon>Hypocreales</taxon>
        <taxon>Nectriaceae</taxon>
        <taxon>Fusarium</taxon>
        <taxon>Fusarium solani species complex</taxon>
    </lineage>
</organism>
<evidence type="ECO:0000313" key="2">
    <source>
        <dbReference type="EMBL" id="KAJ4317168.1"/>
    </source>
</evidence>
<dbReference type="PANTHER" id="PTHR33112">
    <property type="entry name" value="DOMAIN PROTEIN, PUTATIVE-RELATED"/>
    <property type="match status" value="1"/>
</dbReference>
<dbReference type="Proteomes" id="UP001140502">
    <property type="component" value="Unassembled WGS sequence"/>
</dbReference>
<dbReference type="EMBL" id="JAPEUR010000165">
    <property type="protein sequence ID" value="KAJ4317168.1"/>
    <property type="molecule type" value="Genomic_DNA"/>
</dbReference>
<sequence length="771" mass="87620">MAQSSNALCSTCAAVDFQKLVYAPTSTPEADDPSRNTPLGTLKDIISRSEKCPICSLIVDSLRERHKKTPRENFADVFYGRASLPEDGEEETDSEVEEYGMRVTWDDEDIKCCIEPQFFCEVREDIEDRRLAERKDSLFVHRLLLTLQPNPYAVLSFMATDWVRLQAIWSKEESSNGPDEFELKGRLISLQGSGRQIGEQLDISLVRGWLDKCEKEHGDKCGNPAWLAGSDDTWLEPFRAIDVKGRRIVNLPAQSRYIALSYVWGASSQTSEQRAQRRLTTDIFSRLTQVNGLDGLSLPKTVEDAIELTSKMGERYLWVDALCIIQDDIKDLSHQTSRMDLVYSRALFTIIAACGDDSESGLAGLPGRERDIFKRSVRLSPEGLHLAPTAGLFVNAPLEQSTWNSRGWTFQERILSRRIMVFTPSQVFWICEDAMWDEEVILELPKPRVRVSSLAFGCNDEWDDGDLKFSREALATYILQFSFREFTFSADVLPAFLGVIRRYEHLNKEMIHWGLPTQLFDQALVWKAGTEPRKEMYRLVCGDGEVREVPYPSWSWLGWTGLISPTLHNYKLWGKTTKGETGAELVFYQLLSDGQVLLIEGLGQAVDSSLKWKGESVVRGPIDTDNLIVSKMESIDISEADRETAYDTGQLVFWTSHIAVKAKFEEEKLLIQLQDQVLELNAYFSQSFRSISRNKDDVSDSETAEEAQTVDLIFVSRFYEVAQAEETGKLNAMIVEERVAGSGIWSRVGMGIIEEVDWPRLEPKWEMVILE</sequence>
<proteinExistence type="predicted"/>
<dbReference type="Pfam" id="PF06985">
    <property type="entry name" value="HET"/>
    <property type="match status" value="1"/>
</dbReference>
<protein>
    <recommendedName>
        <fullName evidence="1">Heterokaryon incompatibility domain-containing protein</fullName>
    </recommendedName>
</protein>
<name>A0A9W8W9X8_9HYPO</name>
<evidence type="ECO:0000259" key="1">
    <source>
        <dbReference type="Pfam" id="PF06985"/>
    </source>
</evidence>
<dbReference type="OrthoDB" id="5135333at2759"/>